<evidence type="ECO:0000313" key="2">
    <source>
        <dbReference type="EMBL" id="KGF52105.1"/>
    </source>
</evidence>
<feature type="signal peptide" evidence="1">
    <location>
        <begin position="1"/>
        <end position="24"/>
    </location>
</feature>
<organism evidence="2 3">
    <name type="scientific">Prevotella amnii DNF00058</name>
    <dbReference type="NCBI Taxonomy" id="1401066"/>
    <lineage>
        <taxon>Bacteria</taxon>
        <taxon>Pseudomonadati</taxon>
        <taxon>Bacteroidota</taxon>
        <taxon>Bacteroidia</taxon>
        <taxon>Bacteroidales</taxon>
        <taxon>Prevotellaceae</taxon>
        <taxon>Prevotella</taxon>
    </lineage>
</organism>
<dbReference type="AlphaFoldDB" id="A0A096AZ26"/>
<dbReference type="PROSITE" id="PS51257">
    <property type="entry name" value="PROKAR_LIPOPROTEIN"/>
    <property type="match status" value="1"/>
</dbReference>
<proteinExistence type="predicted"/>
<dbReference type="Proteomes" id="UP000029614">
    <property type="component" value="Unassembled WGS sequence"/>
</dbReference>
<sequence length="224" mass="26096">MKKTLSTILFSTALLLISSCSSYFIEPSKSGICFEKSTYSISLGSLPYATTDSVVSVIIETIGELHMEERYYKLQIIDTATTAIANLHYDPLILSRTIKPNATHDTLKIKINRRSLDDHSTYTLTLGIDPSSPLQPEIMEHKIAKILFNNRLDIPSWWTSVAYWLGEYNIKKYQKFIEYYGNPVRKEQFEDRKYEYLRIFKRVKEYFDIHPEEGVIFPNVTWEV</sequence>
<evidence type="ECO:0008006" key="4">
    <source>
        <dbReference type="Google" id="ProtNLM"/>
    </source>
</evidence>
<keyword evidence="3" id="KW-1185">Reference proteome</keyword>
<dbReference type="EMBL" id="JRNU01000017">
    <property type="protein sequence ID" value="KGF52105.1"/>
    <property type="molecule type" value="Genomic_DNA"/>
</dbReference>
<dbReference type="OrthoDB" id="1094829at2"/>
<feature type="chain" id="PRO_5001924289" description="DUF4843 domain-containing protein" evidence="1">
    <location>
        <begin position="25"/>
        <end position="224"/>
    </location>
</feature>
<name>A0A096AZ26_9BACT</name>
<gene>
    <name evidence="2" type="ORF">HMPREF9302_04975</name>
</gene>
<protein>
    <recommendedName>
        <fullName evidence="4">DUF4843 domain-containing protein</fullName>
    </recommendedName>
</protein>
<evidence type="ECO:0000313" key="3">
    <source>
        <dbReference type="Proteomes" id="UP000029614"/>
    </source>
</evidence>
<dbReference type="Pfam" id="PF16132">
    <property type="entry name" value="DUF4843"/>
    <property type="match status" value="1"/>
</dbReference>
<dbReference type="RefSeq" id="WP_008451033.1">
    <property type="nucleotide sequence ID" value="NZ_JRNU01000017.1"/>
</dbReference>
<dbReference type="InterPro" id="IPR032299">
    <property type="entry name" value="DUF4843"/>
</dbReference>
<reference evidence="2 3" key="1">
    <citation type="submission" date="2014-07" db="EMBL/GenBank/DDBJ databases">
        <authorList>
            <person name="McCorrison J."/>
            <person name="Sanka R."/>
            <person name="Torralba M."/>
            <person name="Gillis M."/>
            <person name="Haft D.H."/>
            <person name="Methe B."/>
            <person name="Sutton G."/>
            <person name="Nelson K.E."/>
        </authorList>
    </citation>
    <scope>NUCLEOTIDE SEQUENCE [LARGE SCALE GENOMIC DNA]</scope>
    <source>
        <strain evidence="2 3">DNF00058</strain>
    </source>
</reference>
<keyword evidence="1" id="KW-0732">Signal</keyword>
<evidence type="ECO:0000256" key="1">
    <source>
        <dbReference type="SAM" id="SignalP"/>
    </source>
</evidence>
<accession>A0A096AZ26</accession>
<comment type="caution">
    <text evidence="2">The sequence shown here is derived from an EMBL/GenBank/DDBJ whole genome shotgun (WGS) entry which is preliminary data.</text>
</comment>